<protein>
    <submittedName>
        <fullName evidence="4">Short chain dehydrogenase</fullName>
    </submittedName>
</protein>
<accession>A0A8H6ITJ5</accession>
<proteinExistence type="inferred from homology"/>
<reference evidence="4 5" key="1">
    <citation type="journal article" date="2020" name="Phytopathology">
        <title>Genome Sequence Resources of Colletotrichum truncatum, C. plurivorum, C. musicola, and C. sojae: Four Species Pathogenic to Soybean (Glycine max).</title>
        <authorList>
            <person name="Rogerio F."/>
            <person name="Boufleur T.R."/>
            <person name="Ciampi-Guillardi M."/>
            <person name="Sukno S.A."/>
            <person name="Thon M.R."/>
            <person name="Massola Junior N.S."/>
            <person name="Baroncelli R."/>
        </authorList>
    </citation>
    <scope>NUCLEOTIDE SEQUENCE [LARGE SCALE GENOMIC DNA]</scope>
    <source>
        <strain evidence="4 5">LFN0009</strain>
    </source>
</reference>
<comment type="caution">
    <text evidence="4">The sequence shown here is derived from an EMBL/GenBank/DDBJ whole genome shotgun (WGS) entry which is preliminary data.</text>
</comment>
<evidence type="ECO:0000256" key="2">
    <source>
        <dbReference type="ARBA" id="ARBA00022857"/>
    </source>
</evidence>
<evidence type="ECO:0000256" key="1">
    <source>
        <dbReference type="ARBA" id="ARBA00006484"/>
    </source>
</evidence>
<dbReference type="EMBL" id="WIGN01000374">
    <property type="protein sequence ID" value="KAF6796354.1"/>
    <property type="molecule type" value="Genomic_DNA"/>
</dbReference>
<evidence type="ECO:0000313" key="5">
    <source>
        <dbReference type="Proteomes" id="UP000652219"/>
    </source>
</evidence>
<dbReference type="GO" id="GO:0016491">
    <property type="term" value="F:oxidoreductase activity"/>
    <property type="evidence" value="ECO:0007669"/>
    <property type="project" value="UniProtKB-KW"/>
</dbReference>
<keyword evidence="5" id="KW-1185">Reference proteome</keyword>
<dbReference type="InterPro" id="IPR036291">
    <property type="entry name" value="NAD(P)-bd_dom_sf"/>
</dbReference>
<dbReference type="Proteomes" id="UP000652219">
    <property type="component" value="Unassembled WGS sequence"/>
</dbReference>
<evidence type="ECO:0000256" key="3">
    <source>
        <dbReference type="ARBA" id="ARBA00023002"/>
    </source>
</evidence>
<gene>
    <name evidence="4" type="ORF">CSOJ01_13238</name>
</gene>
<dbReference type="SUPFAM" id="SSF51735">
    <property type="entry name" value="NAD(P)-binding Rossmann-fold domains"/>
    <property type="match status" value="1"/>
</dbReference>
<comment type="similarity">
    <text evidence="1">Belongs to the short-chain dehydrogenases/reductases (SDR) family.</text>
</comment>
<evidence type="ECO:0000313" key="4">
    <source>
        <dbReference type="EMBL" id="KAF6796354.1"/>
    </source>
</evidence>
<organism evidence="4 5">
    <name type="scientific">Colletotrichum sojae</name>
    <dbReference type="NCBI Taxonomy" id="2175907"/>
    <lineage>
        <taxon>Eukaryota</taxon>
        <taxon>Fungi</taxon>
        <taxon>Dikarya</taxon>
        <taxon>Ascomycota</taxon>
        <taxon>Pezizomycotina</taxon>
        <taxon>Sordariomycetes</taxon>
        <taxon>Hypocreomycetidae</taxon>
        <taxon>Glomerellales</taxon>
        <taxon>Glomerellaceae</taxon>
        <taxon>Colletotrichum</taxon>
        <taxon>Colletotrichum orchidearum species complex</taxon>
    </lineage>
</organism>
<keyword evidence="2" id="KW-0521">NADP</keyword>
<dbReference type="AlphaFoldDB" id="A0A8H6ITJ5"/>
<keyword evidence="3" id="KW-0560">Oxidoreductase</keyword>
<dbReference type="Pfam" id="PF00106">
    <property type="entry name" value="adh_short"/>
    <property type="match status" value="1"/>
</dbReference>
<dbReference type="PANTHER" id="PTHR24320">
    <property type="entry name" value="RETINOL DEHYDROGENASE"/>
    <property type="match status" value="1"/>
</dbReference>
<dbReference type="Gene3D" id="3.40.50.720">
    <property type="entry name" value="NAD(P)-binding Rossmann-like Domain"/>
    <property type="match status" value="1"/>
</dbReference>
<dbReference type="PANTHER" id="PTHR24320:SF282">
    <property type="entry name" value="WW DOMAIN-CONTAINING OXIDOREDUCTASE"/>
    <property type="match status" value="1"/>
</dbReference>
<dbReference type="InterPro" id="IPR002347">
    <property type="entry name" value="SDR_fam"/>
</dbReference>
<name>A0A8H6ITJ5_9PEZI</name>
<sequence>MPARWDPLHDMPSLAGKVAVVTGGKYVEPSNGIGFATVKFLALKGAKVYFTARSKAKADLARDAIRSAHPEVDQDLLIWLPFDLTNLKSVRDAAEELTSKEDKVDILINNAGVASASTETAGPGWEWHMAINHVGHFVFTNAVLHLLKAATKRTGADVRIVTLSSNANNMFPADYKFAFDSPSFLSRPVPYYPLSWRLVARHLFHVDMVRYAASKVANTLFAQELQRLLDEQGLPILSVSVHPGGVASEGSKTIGGAVFTLLRSPVLLTVDQGAVTPLFAATAAEVRENAERFKGRYLEPYATIVTPHVVAQDKEQVRGMWDHTTTEVNKYFAEIGLSPLKDW</sequence>